<reference evidence="3 4" key="1">
    <citation type="submission" date="2021-03" db="EMBL/GenBank/DDBJ databases">
        <title>Genomic Encyclopedia of Type Strains, Phase IV (KMG-IV): sequencing the most valuable type-strain genomes for metagenomic binning, comparative biology and taxonomic classification.</title>
        <authorList>
            <person name="Goeker M."/>
        </authorList>
    </citation>
    <scope>NUCLEOTIDE SEQUENCE [LARGE SCALE GENOMIC DNA]</scope>
    <source>
        <strain evidence="3 4">DSM 6139</strain>
    </source>
</reference>
<dbReference type="PANTHER" id="PTHR34784:SF1">
    <property type="entry name" value="50S RIBOSOMAL PROTEIN L34"/>
    <property type="match status" value="1"/>
</dbReference>
<evidence type="ECO:0000256" key="2">
    <source>
        <dbReference type="ARBA" id="ARBA00023134"/>
    </source>
</evidence>
<comment type="caution">
    <text evidence="3">The sequence shown here is derived from an EMBL/GenBank/DDBJ whole genome shotgun (WGS) entry which is preliminary data.</text>
</comment>
<proteinExistence type="predicted"/>
<protein>
    <submittedName>
        <fullName evidence="3">Uncharacterized protein (TIGR02058 family)</fullName>
    </submittedName>
</protein>
<keyword evidence="1" id="KW-0547">Nucleotide-binding</keyword>
<evidence type="ECO:0000256" key="1">
    <source>
        <dbReference type="ARBA" id="ARBA00022741"/>
    </source>
</evidence>
<evidence type="ECO:0000313" key="3">
    <source>
        <dbReference type="EMBL" id="MBP1919389.1"/>
    </source>
</evidence>
<dbReference type="PANTHER" id="PTHR34784">
    <property type="entry name" value="50S RIBOSOMAL PROTEIN L34"/>
    <property type="match status" value="1"/>
</dbReference>
<accession>A0ABS4G4B3</accession>
<dbReference type="InterPro" id="IPR037103">
    <property type="entry name" value="Tubulin/FtsZ-like_C"/>
</dbReference>
<dbReference type="Pfam" id="PF09585">
    <property type="entry name" value="Lin0512_fam"/>
    <property type="match status" value="1"/>
</dbReference>
<gene>
    <name evidence="3" type="ORF">J2Z34_001878</name>
</gene>
<dbReference type="InterPro" id="IPR011719">
    <property type="entry name" value="CHP02058"/>
</dbReference>
<dbReference type="Proteomes" id="UP001519271">
    <property type="component" value="Unassembled WGS sequence"/>
</dbReference>
<keyword evidence="2" id="KW-0342">GTP-binding</keyword>
<name>A0ABS4G4B3_9CLOT</name>
<dbReference type="NCBIfam" id="TIGR02058">
    <property type="entry name" value="lin0512_fam"/>
    <property type="match status" value="1"/>
</dbReference>
<dbReference type="EMBL" id="JAGGKC010000014">
    <property type="protein sequence ID" value="MBP1919389.1"/>
    <property type="molecule type" value="Genomic_DNA"/>
</dbReference>
<dbReference type="Gene3D" id="3.30.1330.20">
    <property type="entry name" value="Tubulin/FtsZ, C-terminal domain"/>
    <property type="match status" value="1"/>
</dbReference>
<sequence>MERYIIEFGIGMDFHGQDVNNAARKAVKDAISKSCLSGLQEVLHIDDLDKGVRVKVTVAVTKPELIDVEGIKNCLPVGEVIVKAVHGGLNVPGIYLPRFGDKDDSIEAAIACVEVGIT</sequence>
<organism evidence="3 4">
    <name type="scientific">Youngiibacter multivorans</name>
    <dbReference type="NCBI Taxonomy" id="937251"/>
    <lineage>
        <taxon>Bacteria</taxon>
        <taxon>Bacillati</taxon>
        <taxon>Bacillota</taxon>
        <taxon>Clostridia</taxon>
        <taxon>Eubacteriales</taxon>
        <taxon>Clostridiaceae</taxon>
        <taxon>Youngiibacter</taxon>
    </lineage>
</organism>
<dbReference type="RefSeq" id="WP_245250595.1">
    <property type="nucleotide sequence ID" value="NZ_JAGGKC010000014.1"/>
</dbReference>
<keyword evidence="4" id="KW-1185">Reference proteome</keyword>
<evidence type="ECO:0000313" key="4">
    <source>
        <dbReference type="Proteomes" id="UP001519271"/>
    </source>
</evidence>